<dbReference type="Pfam" id="PF26209">
    <property type="entry name" value="Phage_phiTE_241_C"/>
    <property type="match status" value="1"/>
</dbReference>
<dbReference type="RefSeq" id="WP_207632432.1">
    <property type="nucleotide sequence ID" value="NZ_NDBK01000062.1"/>
</dbReference>
<evidence type="ECO:0000313" key="3">
    <source>
        <dbReference type="Proteomes" id="UP000196447"/>
    </source>
</evidence>
<proteinExistence type="predicted"/>
<feature type="non-terminal residue" evidence="2">
    <location>
        <position position="1"/>
    </location>
</feature>
<dbReference type="Proteomes" id="UP000196447">
    <property type="component" value="Unassembled WGS sequence"/>
</dbReference>
<sequence>DTSATIYNPVWNRGFNWVQTLTQDVQFTASAANLTTLNRGDKIRLYLTQDATGGRAVTFSTAYKFPVAWVSGGTAGQHTIGEFVYDGQFLVLERANVWY</sequence>
<name>A0A422Z8D1_KLEPN</name>
<evidence type="ECO:0000259" key="1">
    <source>
        <dbReference type="Pfam" id="PF26209"/>
    </source>
</evidence>
<accession>A0A422Z8D1</accession>
<organism evidence="2 3">
    <name type="scientific">Klebsiella pneumoniae</name>
    <dbReference type="NCBI Taxonomy" id="573"/>
    <lineage>
        <taxon>Bacteria</taxon>
        <taxon>Pseudomonadati</taxon>
        <taxon>Pseudomonadota</taxon>
        <taxon>Gammaproteobacteria</taxon>
        <taxon>Enterobacterales</taxon>
        <taxon>Enterobacteriaceae</taxon>
        <taxon>Klebsiella/Raoultella group</taxon>
        <taxon>Klebsiella</taxon>
        <taxon>Klebsiella pneumoniae complex</taxon>
    </lineage>
</organism>
<dbReference type="InterPro" id="IPR058970">
    <property type="entry name" value="Phage_phiTE_241_C"/>
</dbReference>
<comment type="caution">
    <text evidence="2">The sequence shown here is derived from an EMBL/GenBank/DDBJ whole genome shotgun (WGS) entry which is preliminary data.</text>
</comment>
<evidence type="ECO:0000313" key="2">
    <source>
        <dbReference type="EMBL" id="OVF71108.1"/>
    </source>
</evidence>
<reference evidence="2 3" key="1">
    <citation type="submission" date="2017-03" db="EMBL/GenBank/DDBJ databases">
        <authorList>
            <person name="Fouts D."/>
            <person name="Stalin M.J."/>
            <person name="Chen L."/>
            <person name="Wright M."/>
            <person name="Sutton G."/>
            <person name="Nguyen K."/>
            <person name="Vanduin D."/>
            <person name="Rojas L."/>
            <person name="Hujer A."/>
            <person name="Hujer K."/>
            <person name="Bonomo R."/>
            <person name="Kreiswirth B."/>
            <person name="Adams M."/>
        </authorList>
    </citation>
    <scope>NUCLEOTIDE SEQUENCE [LARGE SCALE GENOMIC DNA]</scope>
    <source>
        <strain evidence="2 3">39383</strain>
    </source>
</reference>
<protein>
    <recommendedName>
        <fullName evidence="1">Putative phage tail fibre C-terminal domain-containing protein</fullName>
    </recommendedName>
</protein>
<feature type="domain" description="Putative phage tail fibre C-terminal" evidence="1">
    <location>
        <begin position="21"/>
        <end position="88"/>
    </location>
</feature>
<dbReference type="AlphaFoldDB" id="A0A422Z8D1"/>
<dbReference type="EMBL" id="NDBK01000062">
    <property type="protein sequence ID" value="OVF71108.1"/>
    <property type="molecule type" value="Genomic_DNA"/>
</dbReference>
<gene>
    <name evidence="2" type="ORF">B5L96_14050</name>
</gene>